<comment type="caution">
    <text evidence="4">The sequence shown here is derived from an EMBL/GenBank/DDBJ whole genome shotgun (WGS) entry which is preliminary data.</text>
</comment>
<feature type="compositionally biased region" description="Low complexity" evidence="1">
    <location>
        <begin position="84"/>
        <end position="93"/>
    </location>
</feature>
<keyword evidence="5" id="KW-1185">Reference proteome</keyword>
<evidence type="ECO:0000256" key="1">
    <source>
        <dbReference type="SAM" id="MobiDB-lite"/>
    </source>
</evidence>
<keyword evidence="2" id="KW-0732">Signal</keyword>
<protein>
    <recommendedName>
        <fullName evidence="3">DUF1996 domain-containing protein</fullName>
    </recommendedName>
</protein>
<feature type="chain" id="PRO_5046806542" description="DUF1996 domain-containing protein" evidence="2">
    <location>
        <begin position="29"/>
        <end position="404"/>
    </location>
</feature>
<dbReference type="Proteomes" id="UP001501074">
    <property type="component" value="Unassembled WGS sequence"/>
</dbReference>
<dbReference type="PANTHER" id="PTHR43662">
    <property type="match status" value="1"/>
</dbReference>
<evidence type="ECO:0000313" key="4">
    <source>
        <dbReference type="EMBL" id="GAA3612055.1"/>
    </source>
</evidence>
<proteinExistence type="predicted"/>
<dbReference type="InterPro" id="IPR018535">
    <property type="entry name" value="DUF1996"/>
</dbReference>
<organism evidence="4 5">
    <name type="scientific">Kineosporia mesophila</name>
    <dbReference type="NCBI Taxonomy" id="566012"/>
    <lineage>
        <taxon>Bacteria</taxon>
        <taxon>Bacillati</taxon>
        <taxon>Actinomycetota</taxon>
        <taxon>Actinomycetes</taxon>
        <taxon>Kineosporiales</taxon>
        <taxon>Kineosporiaceae</taxon>
        <taxon>Kineosporia</taxon>
    </lineage>
</organism>
<evidence type="ECO:0000259" key="3">
    <source>
        <dbReference type="Pfam" id="PF09362"/>
    </source>
</evidence>
<feature type="domain" description="DUF1996" evidence="3">
    <location>
        <begin position="165"/>
        <end position="379"/>
    </location>
</feature>
<feature type="region of interest" description="Disordered" evidence="1">
    <location>
        <begin position="43"/>
        <end position="93"/>
    </location>
</feature>
<sequence length="404" mass="42955">MSPRRPRLLRPALAVATAAVLGVTAAVAFDVVPGASAANSAPLAATATHGHEQAATSEATQEAKAGASTAAPTTEHSTAHSEKTASTATSKAATKAATSKAAATTDAPIHVMKMPKGKWINVDKKAWAAQLADFRTTQPRKVKAGAKMNPEFNATCSYSHSGKNDPIVFPNQTGASHLHSFYGNKITKANTTVDDLMKFTATTCVPKKDHSSYWVPSLTNKATGKKVQPNMLIAYYGSLLDDKNKKKTVPMPNGMRMIYGDASKQVKTPAGSRDAFYCSGGPLEGKARSTDGNWPVCGDGGTVHFMMRFPDCWDGKHLDSPDHKSHVSYGSQGDCPKAFPVRIPAMTFSIYYPTHGSKAGYSLSSGMASSMHADAFVAWDVKTMNDRVKSCVRQLVTCASDGKF</sequence>
<evidence type="ECO:0000313" key="5">
    <source>
        <dbReference type="Proteomes" id="UP001501074"/>
    </source>
</evidence>
<feature type="signal peptide" evidence="2">
    <location>
        <begin position="1"/>
        <end position="28"/>
    </location>
</feature>
<dbReference type="Pfam" id="PF09362">
    <property type="entry name" value="DUF1996"/>
    <property type="match status" value="1"/>
</dbReference>
<reference evidence="5" key="1">
    <citation type="journal article" date="2019" name="Int. J. Syst. Evol. Microbiol.">
        <title>The Global Catalogue of Microorganisms (GCM) 10K type strain sequencing project: providing services to taxonomists for standard genome sequencing and annotation.</title>
        <authorList>
            <consortium name="The Broad Institute Genomics Platform"/>
            <consortium name="The Broad Institute Genome Sequencing Center for Infectious Disease"/>
            <person name="Wu L."/>
            <person name="Ma J."/>
        </authorList>
    </citation>
    <scope>NUCLEOTIDE SEQUENCE [LARGE SCALE GENOMIC DNA]</scope>
    <source>
        <strain evidence="5">JCM 16902</strain>
    </source>
</reference>
<feature type="compositionally biased region" description="Low complexity" evidence="1">
    <location>
        <begin position="43"/>
        <end position="65"/>
    </location>
</feature>
<gene>
    <name evidence="4" type="ORF">GCM10022223_30190</name>
</gene>
<evidence type="ECO:0000256" key="2">
    <source>
        <dbReference type="SAM" id="SignalP"/>
    </source>
</evidence>
<dbReference type="EMBL" id="BAAAZO010000004">
    <property type="protein sequence ID" value="GAA3612055.1"/>
    <property type="molecule type" value="Genomic_DNA"/>
</dbReference>
<accession>A0ABP6ZQJ4</accession>
<name>A0ABP6ZQJ4_9ACTN</name>
<dbReference type="PANTHER" id="PTHR43662:SF3">
    <property type="entry name" value="DOMAIN PROTEIN, PUTATIVE (AFU_ORTHOLOGUE AFUA_6G11970)-RELATED"/>
    <property type="match status" value="1"/>
</dbReference>
<dbReference type="RefSeq" id="WP_231482121.1">
    <property type="nucleotide sequence ID" value="NZ_BAAAZO010000004.1"/>
</dbReference>